<dbReference type="EMBL" id="CAMXCT030003865">
    <property type="protein sequence ID" value="CAL4793917.1"/>
    <property type="molecule type" value="Genomic_DNA"/>
</dbReference>
<keyword evidence="3" id="KW-1185">Reference proteome</keyword>
<sequence length="83" mass="8939">MPFLLRDTPHLCVLWKPPGWTVSVSHSSVAEAHAADVPGVQGGRAPRLQDWIKKTLGVDHSIALDPSAAYGLLHRLVPLPSLS</sequence>
<dbReference type="EMBL" id="CAMXCT020003865">
    <property type="protein sequence ID" value="CAL1159980.1"/>
    <property type="molecule type" value="Genomic_DNA"/>
</dbReference>
<proteinExistence type="predicted"/>
<dbReference type="Proteomes" id="UP001152797">
    <property type="component" value="Unassembled WGS sequence"/>
</dbReference>
<dbReference type="EMBL" id="CAMXCT010003865">
    <property type="protein sequence ID" value="CAI4006605.1"/>
    <property type="molecule type" value="Genomic_DNA"/>
</dbReference>
<gene>
    <name evidence="1" type="ORF">C1SCF055_LOCUS32234</name>
</gene>
<accession>A0A9P1DA67</accession>
<dbReference type="AlphaFoldDB" id="A0A9P1DA67"/>
<reference evidence="2 3" key="2">
    <citation type="submission" date="2024-05" db="EMBL/GenBank/DDBJ databases">
        <authorList>
            <person name="Chen Y."/>
            <person name="Shah S."/>
            <person name="Dougan E. K."/>
            <person name="Thang M."/>
            <person name="Chan C."/>
        </authorList>
    </citation>
    <scope>NUCLEOTIDE SEQUENCE [LARGE SCALE GENOMIC DNA]</scope>
</reference>
<evidence type="ECO:0000313" key="3">
    <source>
        <dbReference type="Proteomes" id="UP001152797"/>
    </source>
</evidence>
<comment type="caution">
    <text evidence="1">The sequence shown here is derived from an EMBL/GenBank/DDBJ whole genome shotgun (WGS) entry which is preliminary data.</text>
</comment>
<organism evidence="1">
    <name type="scientific">Cladocopium goreaui</name>
    <dbReference type="NCBI Taxonomy" id="2562237"/>
    <lineage>
        <taxon>Eukaryota</taxon>
        <taxon>Sar</taxon>
        <taxon>Alveolata</taxon>
        <taxon>Dinophyceae</taxon>
        <taxon>Suessiales</taxon>
        <taxon>Symbiodiniaceae</taxon>
        <taxon>Cladocopium</taxon>
    </lineage>
</organism>
<reference evidence="1" key="1">
    <citation type="submission" date="2022-10" db="EMBL/GenBank/DDBJ databases">
        <authorList>
            <person name="Chen Y."/>
            <person name="Dougan E. K."/>
            <person name="Chan C."/>
            <person name="Rhodes N."/>
            <person name="Thang M."/>
        </authorList>
    </citation>
    <scope>NUCLEOTIDE SEQUENCE</scope>
</reference>
<name>A0A9P1DA67_9DINO</name>
<evidence type="ECO:0000313" key="2">
    <source>
        <dbReference type="EMBL" id="CAL4793917.1"/>
    </source>
</evidence>
<evidence type="ECO:0000313" key="1">
    <source>
        <dbReference type="EMBL" id="CAI4006605.1"/>
    </source>
</evidence>
<protein>
    <submittedName>
        <fullName evidence="2">Pseudouridine synthase RsuA/RluA-like domain-containing protein</fullName>
    </submittedName>
</protein>